<reference evidence="1" key="1">
    <citation type="submission" date="2018-05" db="EMBL/GenBank/DDBJ databases">
        <authorList>
            <person name="Lanie J.A."/>
            <person name="Ng W.-L."/>
            <person name="Kazmierczak K.M."/>
            <person name="Andrzejewski T.M."/>
            <person name="Davidsen T.M."/>
            <person name="Wayne K.J."/>
            <person name="Tettelin H."/>
            <person name="Glass J.I."/>
            <person name="Rusch D."/>
            <person name="Podicherti R."/>
            <person name="Tsui H.-C.T."/>
            <person name="Winkler M.E."/>
        </authorList>
    </citation>
    <scope>NUCLEOTIDE SEQUENCE</scope>
</reference>
<dbReference type="EMBL" id="UINC01063426">
    <property type="protein sequence ID" value="SVB91053.1"/>
    <property type="molecule type" value="Genomic_DNA"/>
</dbReference>
<protein>
    <submittedName>
        <fullName evidence="1">Uncharacterized protein</fullName>
    </submittedName>
</protein>
<sequence>MKIFSIAGSNNHAIEAVLPATIIDKKTENIIFFKYFFV</sequence>
<name>A0A382HWQ4_9ZZZZ</name>
<organism evidence="1">
    <name type="scientific">marine metagenome</name>
    <dbReference type="NCBI Taxonomy" id="408172"/>
    <lineage>
        <taxon>unclassified sequences</taxon>
        <taxon>metagenomes</taxon>
        <taxon>ecological metagenomes</taxon>
    </lineage>
</organism>
<dbReference type="AlphaFoldDB" id="A0A382HWQ4"/>
<evidence type="ECO:0000313" key="1">
    <source>
        <dbReference type="EMBL" id="SVB91053.1"/>
    </source>
</evidence>
<proteinExistence type="predicted"/>
<accession>A0A382HWQ4</accession>
<gene>
    <name evidence="1" type="ORF">METZ01_LOCUS243907</name>
</gene>